<evidence type="ECO:0000313" key="1">
    <source>
        <dbReference type="EMBL" id="GAA2460286.1"/>
    </source>
</evidence>
<dbReference type="InterPro" id="IPR036736">
    <property type="entry name" value="ACP-like_sf"/>
</dbReference>
<dbReference type="RefSeq" id="WP_344327640.1">
    <property type="nucleotide sequence ID" value="NZ_BAAASZ010000035.1"/>
</dbReference>
<accession>A0ABN3KLA1</accession>
<organism evidence="1 2">
    <name type="scientific">Streptomyces macrosporus</name>
    <dbReference type="NCBI Taxonomy" id="44032"/>
    <lineage>
        <taxon>Bacteria</taxon>
        <taxon>Bacillati</taxon>
        <taxon>Actinomycetota</taxon>
        <taxon>Actinomycetes</taxon>
        <taxon>Kitasatosporales</taxon>
        <taxon>Streptomycetaceae</taxon>
        <taxon>Streptomyces</taxon>
    </lineage>
</organism>
<keyword evidence="2" id="KW-1185">Reference proteome</keyword>
<reference evidence="1 2" key="1">
    <citation type="journal article" date="2019" name="Int. J. Syst. Evol. Microbiol.">
        <title>The Global Catalogue of Microorganisms (GCM) 10K type strain sequencing project: providing services to taxonomists for standard genome sequencing and annotation.</title>
        <authorList>
            <consortium name="The Broad Institute Genomics Platform"/>
            <consortium name="The Broad Institute Genome Sequencing Center for Infectious Disease"/>
            <person name="Wu L."/>
            <person name="Ma J."/>
        </authorList>
    </citation>
    <scope>NUCLEOTIDE SEQUENCE [LARGE SCALE GENOMIC DNA]</scope>
    <source>
        <strain evidence="1 2">JCM 6305</strain>
    </source>
</reference>
<dbReference type="EMBL" id="BAAASZ010000035">
    <property type="protein sequence ID" value="GAA2460286.1"/>
    <property type="molecule type" value="Genomic_DNA"/>
</dbReference>
<gene>
    <name evidence="1" type="ORF">GCM10010405_50760</name>
</gene>
<dbReference type="SUPFAM" id="SSF47336">
    <property type="entry name" value="ACP-like"/>
    <property type="match status" value="1"/>
</dbReference>
<proteinExistence type="predicted"/>
<dbReference type="Gene3D" id="1.10.1200.10">
    <property type="entry name" value="ACP-like"/>
    <property type="match status" value="1"/>
</dbReference>
<protein>
    <recommendedName>
        <fullName evidence="3">Acyl carrier protein</fullName>
    </recommendedName>
</protein>
<evidence type="ECO:0008006" key="3">
    <source>
        <dbReference type="Google" id="ProtNLM"/>
    </source>
</evidence>
<evidence type="ECO:0000313" key="2">
    <source>
        <dbReference type="Proteomes" id="UP001501638"/>
    </source>
</evidence>
<dbReference type="Proteomes" id="UP001501638">
    <property type="component" value="Unassembled WGS sequence"/>
</dbReference>
<sequence>MSDIDEVRRILSDLGIAQDLLREDALLRAHLGLDSVDITQLEIEFSERLGTRVDLWGEHDCTLRQLADALSGNRPDPQVSTDYRSRGWWRPDLLDEPLLDGPRTSGPP</sequence>
<comment type="caution">
    <text evidence="1">The sequence shown here is derived from an EMBL/GenBank/DDBJ whole genome shotgun (WGS) entry which is preliminary data.</text>
</comment>
<name>A0ABN3KLA1_9ACTN</name>